<feature type="compositionally biased region" description="Basic residues" evidence="5">
    <location>
        <begin position="418"/>
        <end position="430"/>
    </location>
</feature>
<sequence>MSSIKSSRRFLPRFLRRSSATSTTTRSNVSSAGSDAEPPPRASSTLRKSISLSKLAEHSASEVHDVHDVPVPDVEPRLVQSEVLQKPDIRGEHSHSQHSQNTATTASSNRSPAFTRASTSTSADASERKLPIGACPQLTLEEPTPIHPPVAAAAAAAVAQPADPVPTAPSAAGSADPDPATSDVAAATTATTTTSTHADSSSNPTLPRRQSLVAHTDARVITTLLAPDAPAAPPADYFGGVQPAISAAMLHRKIWVKRPNASATLVQIGEDHLVDDVRDMILRKYANSLGRSFDSPDVTLRIVPRDAGHGQERTLGPEEDMCRTLDAYFPGGQTVHEALIIDVPTRRTPKPSPRVPLYYAHHDDAQHDQTEYFPPMPVVQPSPAALQHGPPHAPHSIAVLTNGGQIAPLPSPGAAAQRRVHHSARPRIGRTHTASPTTMAGGIPSSSTNIRPNRPRHDSSASADKHSQASNAPIPTPPATVEPPVRTQHDTPPTVRVASPRPEKEKKKRRKPARAEPPSLPAGLLDGSVPPINVLIVEDNIINLRVLGAFMQRLKVRWQRAMNGKEAVTKWKAGGFHLVLMDIQLPVMNGLEATKEIRRLERVNSIGVFSSGSSEAPNTRLGQQNGSDTELVEDDKLGDRNLFKSPVIIVALTASSLQSDRHEALAAGCNDFLTKPVNFVWLERKVKEWGCMQALIDFDGWRKWKDFAKESDSAKDKDTSKISTSMASIAPTKKSSSAKPSAPQLAANTPETNGSSSGSQENADKKAKRKSLVQAPPSVPEDESETPTPDAESA</sequence>
<feature type="domain" description="Response regulatory" evidence="6">
    <location>
        <begin position="533"/>
        <end position="690"/>
    </location>
</feature>
<name>A0A9P4WY16_9PLEO</name>
<feature type="compositionally biased region" description="Polar residues" evidence="5">
    <location>
        <begin position="749"/>
        <end position="761"/>
    </location>
</feature>
<evidence type="ECO:0000256" key="5">
    <source>
        <dbReference type="SAM" id="MobiDB-lite"/>
    </source>
</evidence>
<proteinExistence type="inferred from homology"/>
<dbReference type="SMART" id="SM00448">
    <property type="entry name" value="REC"/>
    <property type="match status" value="1"/>
</dbReference>
<evidence type="ECO:0000313" key="7">
    <source>
        <dbReference type="EMBL" id="KAF3045242.1"/>
    </source>
</evidence>
<dbReference type="OrthoDB" id="21225at2759"/>
<feature type="compositionally biased region" description="Polar residues" evidence="5">
    <location>
        <begin position="42"/>
        <end position="52"/>
    </location>
</feature>
<feature type="compositionally biased region" description="Low complexity" evidence="5">
    <location>
        <begin position="727"/>
        <end position="747"/>
    </location>
</feature>
<keyword evidence="8" id="KW-1185">Reference proteome</keyword>
<dbReference type="PROSITE" id="PS50110">
    <property type="entry name" value="RESPONSE_REGULATORY"/>
    <property type="match status" value="1"/>
</dbReference>
<comment type="caution">
    <text evidence="7">The sequence shown here is derived from an EMBL/GenBank/DDBJ whole genome shotgun (WGS) entry which is preliminary data.</text>
</comment>
<feature type="compositionally biased region" description="Basic and acidic residues" evidence="5">
    <location>
        <begin position="55"/>
        <end position="76"/>
    </location>
</feature>
<accession>A0A9P4WY16</accession>
<feature type="region of interest" description="Disordered" evidence="5">
    <location>
        <begin position="155"/>
        <end position="210"/>
    </location>
</feature>
<feature type="modified residue" description="4-aspartylphosphate" evidence="4">
    <location>
        <position position="582"/>
    </location>
</feature>
<feature type="compositionally biased region" description="Basic and acidic residues" evidence="5">
    <location>
        <begin position="455"/>
        <end position="467"/>
    </location>
</feature>
<feature type="region of interest" description="Disordered" evidence="5">
    <location>
        <begin position="1"/>
        <end position="130"/>
    </location>
</feature>
<feature type="compositionally biased region" description="Low complexity" evidence="5">
    <location>
        <begin position="17"/>
        <end position="31"/>
    </location>
</feature>
<feature type="region of interest" description="Disordered" evidence="5">
    <location>
        <begin position="403"/>
        <end position="522"/>
    </location>
</feature>
<evidence type="ECO:0000256" key="1">
    <source>
        <dbReference type="ARBA" id="ARBA00022553"/>
    </source>
</evidence>
<feature type="region of interest" description="Disordered" evidence="5">
    <location>
        <begin position="710"/>
        <end position="794"/>
    </location>
</feature>
<evidence type="ECO:0000313" key="8">
    <source>
        <dbReference type="Proteomes" id="UP000758155"/>
    </source>
</evidence>
<feature type="compositionally biased region" description="Basic and acidic residues" evidence="5">
    <location>
        <begin position="710"/>
        <end position="720"/>
    </location>
</feature>
<evidence type="ECO:0000256" key="2">
    <source>
        <dbReference type="ARBA" id="ARBA00023012"/>
    </source>
</evidence>
<keyword evidence="1 4" id="KW-0597">Phosphoprotein</keyword>
<keyword evidence="2" id="KW-0902">Two-component regulatory system</keyword>
<dbReference type="GO" id="GO:0000156">
    <property type="term" value="F:phosphorelay response regulator activity"/>
    <property type="evidence" value="ECO:0007669"/>
    <property type="project" value="UniProtKB-ARBA"/>
</dbReference>
<dbReference type="Gene3D" id="3.40.50.2300">
    <property type="match status" value="1"/>
</dbReference>
<dbReference type="CDD" id="cd17546">
    <property type="entry name" value="REC_hyHK_CKI1_RcsC-like"/>
    <property type="match status" value="1"/>
</dbReference>
<dbReference type="InterPro" id="IPR001789">
    <property type="entry name" value="Sig_transdc_resp-reg_receiver"/>
</dbReference>
<dbReference type="InterPro" id="IPR011006">
    <property type="entry name" value="CheY-like_superfamily"/>
</dbReference>
<dbReference type="Proteomes" id="UP000758155">
    <property type="component" value="Unassembled WGS sequence"/>
</dbReference>
<dbReference type="Pfam" id="PF00072">
    <property type="entry name" value="Response_reg"/>
    <property type="match status" value="1"/>
</dbReference>
<feature type="compositionally biased region" description="Basic residues" evidence="5">
    <location>
        <begin position="1"/>
        <end position="16"/>
    </location>
</feature>
<gene>
    <name evidence="7" type="primary">SSK1</name>
    <name evidence="7" type="ORF">E8E12_010978</name>
</gene>
<evidence type="ECO:0000256" key="3">
    <source>
        <dbReference type="ARBA" id="ARBA00093463"/>
    </source>
</evidence>
<feature type="compositionally biased region" description="Low complexity" evidence="5">
    <location>
        <begin position="110"/>
        <end position="124"/>
    </location>
</feature>
<dbReference type="PANTHER" id="PTHR45339:SF1">
    <property type="entry name" value="HYBRID SIGNAL TRANSDUCTION HISTIDINE KINASE J"/>
    <property type="match status" value="1"/>
</dbReference>
<evidence type="ECO:0000259" key="6">
    <source>
        <dbReference type="PROSITE" id="PS50110"/>
    </source>
</evidence>
<evidence type="ECO:0000256" key="4">
    <source>
        <dbReference type="PROSITE-ProRule" id="PRU00169"/>
    </source>
</evidence>
<feature type="compositionally biased region" description="Low complexity" evidence="5">
    <location>
        <begin position="168"/>
        <end position="202"/>
    </location>
</feature>
<comment type="similarity">
    <text evidence="3">Belongs to the SSK1 family.</text>
</comment>
<organism evidence="7 8">
    <name type="scientific">Didymella heteroderae</name>
    <dbReference type="NCBI Taxonomy" id="1769908"/>
    <lineage>
        <taxon>Eukaryota</taxon>
        <taxon>Fungi</taxon>
        <taxon>Dikarya</taxon>
        <taxon>Ascomycota</taxon>
        <taxon>Pezizomycotina</taxon>
        <taxon>Dothideomycetes</taxon>
        <taxon>Pleosporomycetidae</taxon>
        <taxon>Pleosporales</taxon>
        <taxon>Pleosporineae</taxon>
        <taxon>Didymellaceae</taxon>
        <taxon>Didymella</taxon>
    </lineage>
</organism>
<dbReference type="FunFam" id="3.40.50.2300:FF:000146">
    <property type="entry name" value="Putative two-component response regulator SSK1p"/>
    <property type="match status" value="1"/>
</dbReference>
<dbReference type="EMBL" id="SWKV01000007">
    <property type="protein sequence ID" value="KAF3045242.1"/>
    <property type="molecule type" value="Genomic_DNA"/>
</dbReference>
<protein>
    <submittedName>
        <fullName evidence="7">Ssk1 response regulator receiver</fullName>
    </submittedName>
</protein>
<dbReference type="AlphaFoldDB" id="A0A9P4WY16"/>
<feature type="compositionally biased region" description="Polar residues" evidence="5">
    <location>
        <begin position="432"/>
        <end position="451"/>
    </location>
</feature>
<feature type="compositionally biased region" description="Polar residues" evidence="5">
    <location>
        <begin position="97"/>
        <end position="109"/>
    </location>
</feature>
<feature type="compositionally biased region" description="Basic and acidic residues" evidence="5">
    <location>
        <begin position="85"/>
        <end position="95"/>
    </location>
</feature>
<dbReference type="SUPFAM" id="SSF52172">
    <property type="entry name" value="CheY-like"/>
    <property type="match status" value="1"/>
</dbReference>
<reference evidence="7" key="1">
    <citation type="submission" date="2019-04" db="EMBL/GenBank/DDBJ databases">
        <title>Sequencing of skin fungus with MAO and IRED activity.</title>
        <authorList>
            <person name="Marsaioli A.J."/>
            <person name="Bonatto J.M.C."/>
            <person name="Reis Junior O."/>
        </authorList>
    </citation>
    <scope>NUCLEOTIDE SEQUENCE</scope>
    <source>
        <strain evidence="7">28M1</strain>
    </source>
</reference>
<dbReference type="PANTHER" id="PTHR45339">
    <property type="entry name" value="HYBRID SIGNAL TRANSDUCTION HISTIDINE KINASE J"/>
    <property type="match status" value="1"/>
</dbReference>